<comment type="caution">
    <text evidence="1">The sequence shown here is derived from an EMBL/GenBank/DDBJ whole genome shotgun (WGS) entry which is preliminary data.</text>
</comment>
<organism evidence="1 2">
    <name type="scientific">Rhododendron molle</name>
    <name type="common">Chinese azalea</name>
    <name type="synonym">Azalea mollis</name>
    <dbReference type="NCBI Taxonomy" id="49168"/>
    <lineage>
        <taxon>Eukaryota</taxon>
        <taxon>Viridiplantae</taxon>
        <taxon>Streptophyta</taxon>
        <taxon>Embryophyta</taxon>
        <taxon>Tracheophyta</taxon>
        <taxon>Spermatophyta</taxon>
        <taxon>Magnoliopsida</taxon>
        <taxon>eudicotyledons</taxon>
        <taxon>Gunneridae</taxon>
        <taxon>Pentapetalae</taxon>
        <taxon>asterids</taxon>
        <taxon>Ericales</taxon>
        <taxon>Ericaceae</taxon>
        <taxon>Ericoideae</taxon>
        <taxon>Rhodoreae</taxon>
        <taxon>Rhododendron</taxon>
    </lineage>
</organism>
<name>A0ACC0MK84_RHOML</name>
<sequence length="107" mass="12524">MAGVELIPREYGYVILTLVLYCFLNGWMAERVLKARKKYNVQYPTLYASESDNKDAKLFNCIQVFASLFFPYSVSFFATLVFYDLVNGKRRMIWVGDGREGTRTHWN</sequence>
<protein>
    <submittedName>
        <fullName evidence="1">Uncharacterized protein</fullName>
    </submittedName>
</protein>
<evidence type="ECO:0000313" key="2">
    <source>
        <dbReference type="Proteomes" id="UP001062846"/>
    </source>
</evidence>
<accession>A0ACC0MK84</accession>
<gene>
    <name evidence="1" type="ORF">RHMOL_Rhmol08G0027400</name>
</gene>
<reference evidence="1" key="1">
    <citation type="submission" date="2022-02" db="EMBL/GenBank/DDBJ databases">
        <title>Plant Genome Project.</title>
        <authorList>
            <person name="Zhang R.-G."/>
        </authorList>
    </citation>
    <scope>NUCLEOTIDE SEQUENCE</scope>
    <source>
        <strain evidence="1">AT1</strain>
    </source>
</reference>
<dbReference type="EMBL" id="CM046395">
    <property type="protein sequence ID" value="KAI8540984.1"/>
    <property type="molecule type" value="Genomic_DNA"/>
</dbReference>
<proteinExistence type="predicted"/>
<keyword evidence="2" id="KW-1185">Reference proteome</keyword>
<evidence type="ECO:0000313" key="1">
    <source>
        <dbReference type="EMBL" id="KAI8540984.1"/>
    </source>
</evidence>
<dbReference type="Proteomes" id="UP001062846">
    <property type="component" value="Chromosome 8"/>
</dbReference>